<dbReference type="RefSeq" id="XP_041184818.1">
    <property type="nucleotide sequence ID" value="XM_041337606.1"/>
</dbReference>
<dbReference type="GeneID" id="64631622"/>
<organism evidence="1 2">
    <name type="scientific">Suillus subaureus</name>
    <dbReference type="NCBI Taxonomy" id="48587"/>
    <lineage>
        <taxon>Eukaryota</taxon>
        <taxon>Fungi</taxon>
        <taxon>Dikarya</taxon>
        <taxon>Basidiomycota</taxon>
        <taxon>Agaricomycotina</taxon>
        <taxon>Agaricomycetes</taxon>
        <taxon>Agaricomycetidae</taxon>
        <taxon>Boletales</taxon>
        <taxon>Suillineae</taxon>
        <taxon>Suillaceae</taxon>
        <taxon>Suillus</taxon>
    </lineage>
</organism>
<evidence type="ECO:0000313" key="1">
    <source>
        <dbReference type="EMBL" id="KAG1791497.1"/>
    </source>
</evidence>
<dbReference type="Proteomes" id="UP000807769">
    <property type="component" value="Unassembled WGS sequence"/>
</dbReference>
<protein>
    <submittedName>
        <fullName evidence="1">Uncharacterized protein</fullName>
    </submittedName>
</protein>
<reference evidence="1" key="1">
    <citation type="journal article" date="2020" name="New Phytol.">
        <title>Comparative genomics reveals dynamic genome evolution in host specialist ectomycorrhizal fungi.</title>
        <authorList>
            <person name="Lofgren L.A."/>
            <person name="Nguyen N.H."/>
            <person name="Vilgalys R."/>
            <person name="Ruytinx J."/>
            <person name="Liao H.L."/>
            <person name="Branco S."/>
            <person name="Kuo A."/>
            <person name="LaButti K."/>
            <person name="Lipzen A."/>
            <person name="Andreopoulos W."/>
            <person name="Pangilinan J."/>
            <person name="Riley R."/>
            <person name="Hundley H."/>
            <person name="Na H."/>
            <person name="Barry K."/>
            <person name="Grigoriev I.V."/>
            <person name="Stajich J.E."/>
            <person name="Kennedy P.G."/>
        </authorList>
    </citation>
    <scope>NUCLEOTIDE SEQUENCE</scope>
    <source>
        <strain evidence="1">MN1</strain>
    </source>
</reference>
<dbReference type="AlphaFoldDB" id="A0A9P7AMQ9"/>
<gene>
    <name evidence="1" type="ORF">BJ212DRAFT_1419288</name>
</gene>
<sequence>DDRALACCRLQVFVRRREQEARECFKITDFSHCSVPLPCEYSIFCCSPISRSWVSAACRTLSMR</sequence>
<comment type="caution">
    <text evidence="1">The sequence shown here is derived from an EMBL/GenBank/DDBJ whole genome shotgun (WGS) entry which is preliminary data.</text>
</comment>
<accession>A0A9P7AMQ9</accession>
<feature type="non-terminal residue" evidence="1">
    <location>
        <position position="1"/>
    </location>
</feature>
<name>A0A9P7AMQ9_9AGAM</name>
<dbReference type="EMBL" id="JABBWG010000585">
    <property type="protein sequence ID" value="KAG1791497.1"/>
    <property type="molecule type" value="Genomic_DNA"/>
</dbReference>
<keyword evidence="2" id="KW-1185">Reference proteome</keyword>
<evidence type="ECO:0000313" key="2">
    <source>
        <dbReference type="Proteomes" id="UP000807769"/>
    </source>
</evidence>
<proteinExistence type="predicted"/>